<evidence type="ECO:0000256" key="8">
    <source>
        <dbReference type="SAM" id="Phobius"/>
    </source>
</evidence>
<dbReference type="InterPro" id="IPR039421">
    <property type="entry name" value="Type_1_exporter"/>
</dbReference>
<dbReference type="STRING" id="1508404.JMA_33660"/>
<dbReference type="CDD" id="cd07346">
    <property type="entry name" value="ABC_6TM_exporters"/>
    <property type="match status" value="1"/>
</dbReference>
<dbReference type="InterPro" id="IPR036640">
    <property type="entry name" value="ABC1_TM_sf"/>
</dbReference>
<dbReference type="InterPro" id="IPR003593">
    <property type="entry name" value="AAA+_ATPase"/>
</dbReference>
<evidence type="ECO:0000256" key="2">
    <source>
        <dbReference type="ARBA" id="ARBA00022448"/>
    </source>
</evidence>
<keyword evidence="7 8" id="KW-0472">Membrane</keyword>
<feature type="transmembrane region" description="Helical" evidence="8">
    <location>
        <begin position="260"/>
        <end position="284"/>
    </location>
</feature>
<dbReference type="PANTHER" id="PTHR43394">
    <property type="entry name" value="ATP-DEPENDENT PERMEASE MDL1, MITOCHONDRIAL"/>
    <property type="match status" value="1"/>
</dbReference>
<dbReference type="PANTHER" id="PTHR43394:SF1">
    <property type="entry name" value="ATP-BINDING CASSETTE SUB-FAMILY B MEMBER 10, MITOCHONDRIAL"/>
    <property type="match status" value="1"/>
</dbReference>
<dbReference type="GO" id="GO:0016887">
    <property type="term" value="F:ATP hydrolysis activity"/>
    <property type="evidence" value="ECO:0007669"/>
    <property type="project" value="InterPro"/>
</dbReference>
<reference evidence="11 12" key="1">
    <citation type="submission" date="2014-08" db="EMBL/GenBank/DDBJ databases">
        <title>Complete genome of a marine bacteria Jeotgalibacillus malaysiensis.</title>
        <authorList>
            <person name="Yaakop A.S."/>
            <person name="Chan K.-G."/>
            <person name="Goh K.M."/>
        </authorList>
    </citation>
    <scope>NUCLEOTIDE SEQUENCE [LARGE SCALE GENOMIC DNA]</scope>
    <source>
        <strain evidence="11 12">D5</strain>
    </source>
</reference>
<organism evidence="11 12">
    <name type="scientific">Jeotgalibacillus malaysiensis</name>
    <dbReference type="NCBI Taxonomy" id="1508404"/>
    <lineage>
        <taxon>Bacteria</taxon>
        <taxon>Bacillati</taxon>
        <taxon>Bacillota</taxon>
        <taxon>Bacilli</taxon>
        <taxon>Bacillales</taxon>
        <taxon>Caryophanaceae</taxon>
        <taxon>Jeotgalibacillus</taxon>
    </lineage>
</organism>
<keyword evidence="6 8" id="KW-1133">Transmembrane helix</keyword>
<keyword evidence="4" id="KW-0547">Nucleotide-binding</keyword>
<dbReference type="EMBL" id="CP009416">
    <property type="protein sequence ID" value="AJD92683.1"/>
    <property type="molecule type" value="Genomic_DNA"/>
</dbReference>
<dbReference type="GO" id="GO:0015421">
    <property type="term" value="F:ABC-type oligopeptide transporter activity"/>
    <property type="evidence" value="ECO:0007669"/>
    <property type="project" value="TreeGrafter"/>
</dbReference>
<evidence type="ECO:0000259" key="9">
    <source>
        <dbReference type="PROSITE" id="PS50893"/>
    </source>
</evidence>
<dbReference type="OrthoDB" id="9770415at2"/>
<sequence>MNWLTVERKEEIRQYLSVKNFKKIFRLLAPYVWRYKMSYLAMIVMLLIGIGVTLAFAWFMGNVIDAAINGNFERLRFLLIIGLLLVIYQIVSNFVWTYVETTSMNNIKKDLNQDLYAHILTLSSSDLNKDHSGKWMSHFTNDIHSVNAVVGSGLLNLIRFPIMITAALIYLMSISWKLSLISLSVAPLAIVAGAVFGLLLKRNGTIIHETISELTKKLNDTFHGMTVIKSFTLENLFHNQYRKQTEDLYRLELKEAKIQGTFYAGGQAVASLTFLASLLMGAFFVSQGSITAGMLLTFVNLVNLLVSPLTGFAGQWAGYQRSMTALERVVKVFDQTKTAEELPFRKDVIQISQGIDVKNIHFSYQEYSPLFQDLSFKLPAGQVTAFVGPSGAGKSTLFQLIMRFYEVNDGSIELDGKPINEMDVAVLRSAISYVPQDTFLFSGSVEENLKIAAPNATFEKMVQAARDANIHEFIMSLPEGYQTELGERGVRLSGGQRQRIAIARALLKDAPILLLDEATSALDSETEMLVKSALQRLMKGRTTIIIAHRLSTIQHADQILVFKEGQLVQAGTHAELKREGLYKELIQADQFTQRSIQRQDVI</sequence>
<dbReference type="HOGENOM" id="CLU_000604_84_3_9"/>
<keyword evidence="3 8" id="KW-0812">Transmembrane</keyword>
<dbReference type="InterPro" id="IPR027417">
    <property type="entry name" value="P-loop_NTPase"/>
</dbReference>
<gene>
    <name evidence="11" type="ORF">JMA_33660</name>
</gene>
<dbReference type="SUPFAM" id="SSF90123">
    <property type="entry name" value="ABC transporter transmembrane region"/>
    <property type="match status" value="1"/>
</dbReference>
<protein>
    <recommendedName>
        <fullName evidence="13">ABC transporter ATP-binding protein</fullName>
    </recommendedName>
</protein>
<dbReference type="InterPro" id="IPR017871">
    <property type="entry name" value="ABC_transporter-like_CS"/>
</dbReference>
<feature type="transmembrane region" description="Helical" evidence="8">
    <location>
        <begin position="290"/>
        <end position="313"/>
    </location>
</feature>
<dbReference type="BioCyc" id="JESP1508404:G14D9-12647-MONOMER"/>
<evidence type="ECO:0000313" key="12">
    <source>
        <dbReference type="Proteomes" id="UP000031449"/>
    </source>
</evidence>
<dbReference type="InterPro" id="IPR003439">
    <property type="entry name" value="ABC_transporter-like_ATP-bd"/>
</dbReference>
<dbReference type="GO" id="GO:0005524">
    <property type="term" value="F:ATP binding"/>
    <property type="evidence" value="ECO:0007669"/>
    <property type="project" value="UniProtKB-KW"/>
</dbReference>
<dbReference type="Gene3D" id="1.20.1560.10">
    <property type="entry name" value="ABC transporter type 1, transmembrane domain"/>
    <property type="match status" value="1"/>
</dbReference>
<evidence type="ECO:0000256" key="6">
    <source>
        <dbReference type="ARBA" id="ARBA00022989"/>
    </source>
</evidence>
<feature type="transmembrane region" description="Helical" evidence="8">
    <location>
        <begin position="79"/>
        <end position="99"/>
    </location>
</feature>
<dbReference type="Pfam" id="PF00664">
    <property type="entry name" value="ABC_membrane"/>
    <property type="match status" value="1"/>
</dbReference>
<evidence type="ECO:0008006" key="13">
    <source>
        <dbReference type="Google" id="ProtNLM"/>
    </source>
</evidence>
<dbReference type="PROSITE" id="PS50893">
    <property type="entry name" value="ABC_TRANSPORTER_2"/>
    <property type="match status" value="1"/>
</dbReference>
<evidence type="ECO:0000259" key="10">
    <source>
        <dbReference type="PROSITE" id="PS50929"/>
    </source>
</evidence>
<dbReference type="PROSITE" id="PS00211">
    <property type="entry name" value="ABC_TRANSPORTER_1"/>
    <property type="match status" value="1"/>
</dbReference>
<evidence type="ECO:0000256" key="5">
    <source>
        <dbReference type="ARBA" id="ARBA00022840"/>
    </source>
</evidence>
<dbReference type="AlphaFoldDB" id="A0A0B5AVQ2"/>
<dbReference type="SUPFAM" id="SSF52540">
    <property type="entry name" value="P-loop containing nucleoside triphosphate hydrolases"/>
    <property type="match status" value="1"/>
</dbReference>
<dbReference type="Proteomes" id="UP000031449">
    <property type="component" value="Chromosome"/>
</dbReference>
<feature type="domain" description="ABC transmembrane type-1" evidence="10">
    <location>
        <begin position="40"/>
        <end position="321"/>
    </location>
</feature>
<evidence type="ECO:0000256" key="7">
    <source>
        <dbReference type="ARBA" id="ARBA00023136"/>
    </source>
</evidence>
<dbReference type="Pfam" id="PF00005">
    <property type="entry name" value="ABC_tran"/>
    <property type="match status" value="1"/>
</dbReference>
<feature type="domain" description="ABC transporter" evidence="9">
    <location>
        <begin position="355"/>
        <end position="589"/>
    </location>
</feature>
<proteinExistence type="predicted"/>
<evidence type="ECO:0000256" key="1">
    <source>
        <dbReference type="ARBA" id="ARBA00004651"/>
    </source>
</evidence>
<feature type="transmembrane region" description="Helical" evidence="8">
    <location>
        <begin position="39"/>
        <end position="59"/>
    </location>
</feature>
<dbReference type="Gene3D" id="3.40.50.300">
    <property type="entry name" value="P-loop containing nucleotide triphosphate hydrolases"/>
    <property type="match status" value="1"/>
</dbReference>
<name>A0A0B5AVQ2_9BACL</name>
<dbReference type="SMART" id="SM00382">
    <property type="entry name" value="AAA"/>
    <property type="match status" value="1"/>
</dbReference>
<feature type="transmembrane region" description="Helical" evidence="8">
    <location>
        <begin position="178"/>
        <end position="200"/>
    </location>
</feature>
<dbReference type="FunFam" id="3.40.50.300:FF:000287">
    <property type="entry name" value="Multidrug ABC transporter ATP-binding protein"/>
    <property type="match status" value="1"/>
</dbReference>
<comment type="subcellular location">
    <subcellularLocation>
        <location evidence="1">Cell membrane</location>
        <topology evidence="1">Multi-pass membrane protein</topology>
    </subcellularLocation>
</comment>
<dbReference type="PROSITE" id="PS50929">
    <property type="entry name" value="ABC_TM1F"/>
    <property type="match status" value="1"/>
</dbReference>
<keyword evidence="5" id="KW-0067">ATP-binding</keyword>
<evidence type="ECO:0000313" key="11">
    <source>
        <dbReference type="EMBL" id="AJD92683.1"/>
    </source>
</evidence>
<dbReference type="InterPro" id="IPR011527">
    <property type="entry name" value="ABC1_TM_dom"/>
</dbReference>
<evidence type="ECO:0000256" key="3">
    <source>
        <dbReference type="ARBA" id="ARBA00022692"/>
    </source>
</evidence>
<accession>A0A0B5AVQ2</accession>
<keyword evidence="12" id="KW-1185">Reference proteome</keyword>
<feature type="transmembrane region" description="Helical" evidence="8">
    <location>
        <begin position="146"/>
        <end position="172"/>
    </location>
</feature>
<dbReference type="KEGG" id="jeo:JMA_33660"/>
<keyword evidence="2" id="KW-0813">Transport</keyword>
<evidence type="ECO:0000256" key="4">
    <source>
        <dbReference type="ARBA" id="ARBA00022741"/>
    </source>
</evidence>
<dbReference type="GO" id="GO:0005886">
    <property type="term" value="C:plasma membrane"/>
    <property type="evidence" value="ECO:0007669"/>
    <property type="project" value="UniProtKB-SubCell"/>
</dbReference>